<dbReference type="PRINTS" id="PR00608">
    <property type="entry name" value="CYTCHROMECII"/>
</dbReference>
<keyword evidence="3 6" id="KW-0479">Metal-binding</keyword>
<dbReference type="GO" id="GO:0020037">
    <property type="term" value="F:heme binding"/>
    <property type="evidence" value="ECO:0007669"/>
    <property type="project" value="InterPro"/>
</dbReference>
<evidence type="ECO:0000256" key="1">
    <source>
        <dbReference type="ARBA" id="ARBA00022448"/>
    </source>
</evidence>
<dbReference type="Pfam" id="PF01322">
    <property type="entry name" value="Cytochrom_C_2"/>
    <property type="match status" value="1"/>
</dbReference>
<gene>
    <name evidence="9" type="ORF">A7J57_17265</name>
</gene>
<comment type="PTM">
    <text evidence="7">Binds 1 heme group per subunit.</text>
</comment>
<keyword evidence="5 6" id="KW-0408">Iron</keyword>
<feature type="binding site" description="covalent" evidence="7">
    <location>
        <position position="136"/>
    </location>
    <ligand>
        <name>heme c</name>
        <dbReference type="ChEBI" id="CHEBI:61717"/>
    </ligand>
</feature>
<feature type="binding site" description="axial binding residue" evidence="6">
    <location>
        <position position="137"/>
    </location>
    <ligand>
        <name>heme c</name>
        <dbReference type="ChEBI" id="CHEBI:61717"/>
    </ligand>
    <ligandPart>
        <name>Fe</name>
        <dbReference type="ChEBI" id="CHEBI:18248"/>
    </ligandPart>
</feature>
<feature type="binding site" description="covalent" evidence="7">
    <location>
        <position position="133"/>
    </location>
    <ligand>
        <name>heme c</name>
        <dbReference type="ChEBI" id="CHEBI:61717"/>
    </ligand>
</feature>
<dbReference type="InterPro" id="IPR010980">
    <property type="entry name" value="Cyt_c/b562"/>
</dbReference>
<dbReference type="GO" id="GO:0009055">
    <property type="term" value="F:electron transfer activity"/>
    <property type="evidence" value="ECO:0007669"/>
    <property type="project" value="InterPro"/>
</dbReference>
<dbReference type="EMBL" id="LXPS01000038">
    <property type="protein sequence ID" value="OAE38237.1"/>
    <property type="molecule type" value="Genomic_DNA"/>
</dbReference>
<dbReference type="RefSeq" id="WP_063950875.1">
    <property type="nucleotide sequence ID" value="NZ_CP072308.1"/>
</dbReference>
<dbReference type="GO" id="GO:0005506">
    <property type="term" value="F:iron ion binding"/>
    <property type="evidence" value="ECO:0007669"/>
    <property type="project" value="InterPro"/>
</dbReference>
<evidence type="ECO:0000256" key="6">
    <source>
        <dbReference type="PIRSR" id="PIRSR000027-1"/>
    </source>
</evidence>
<dbReference type="Gene3D" id="1.20.120.10">
    <property type="entry name" value="Cytochrome c/b562"/>
    <property type="match status" value="1"/>
</dbReference>
<evidence type="ECO:0000256" key="5">
    <source>
        <dbReference type="ARBA" id="ARBA00023004"/>
    </source>
</evidence>
<evidence type="ECO:0000256" key="7">
    <source>
        <dbReference type="PIRSR" id="PIRSR000027-2"/>
    </source>
</evidence>
<accession>A0A176WXF1</accession>
<keyword evidence="1" id="KW-0813">Transport</keyword>
<dbReference type="PROSITE" id="PS51009">
    <property type="entry name" value="CYTCII"/>
    <property type="match status" value="1"/>
</dbReference>
<keyword evidence="2 7" id="KW-0349">Heme</keyword>
<protein>
    <submittedName>
        <fullName evidence="9">Cytochrome C556</fullName>
    </submittedName>
</protein>
<evidence type="ECO:0000256" key="2">
    <source>
        <dbReference type="ARBA" id="ARBA00022617"/>
    </source>
</evidence>
<organism evidence="9 10">
    <name type="scientific">Agrobacterium tumefaciens</name>
    <dbReference type="NCBI Taxonomy" id="358"/>
    <lineage>
        <taxon>Bacteria</taxon>
        <taxon>Pseudomonadati</taxon>
        <taxon>Pseudomonadota</taxon>
        <taxon>Alphaproteobacteria</taxon>
        <taxon>Hyphomicrobiales</taxon>
        <taxon>Rhizobiaceae</taxon>
        <taxon>Rhizobium/Agrobacterium group</taxon>
        <taxon>Agrobacterium</taxon>
        <taxon>Agrobacterium tumefaciens complex</taxon>
    </lineage>
</organism>
<evidence type="ECO:0000313" key="10">
    <source>
        <dbReference type="Proteomes" id="UP000077098"/>
    </source>
</evidence>
<dbReference type="GO" id="GO:0042597">
    <property type="term" value="C:periplasmic space"/>
    <property type="evidence" value="ECO:0007669"/>
    <property type="project" value="InterPro"/>
</dbReference>
<reference evidence="9 10" key="1">
    <citation type="submission" date="2016-05" db="EMBL/GenBank/DDBJ databases">
        <authorList>
            <person name="Lavstsen T."/>
            <person name="Jespersen J.S."/>
        </authorList>
    </citation>
    <scope>NUCLEOTIDE SEQUENCE [LARGE SCALE GENOMIC DNA]</scope>
    <source>
        <strain evidence="9 10">KCJ1736</strain>
    </source>
</reference>
<dbReference type="PIRSF" id="PIRSF000027">
    <property type="entry name" value="Cytc_c_prime"/>
    <property type="match status" value="1"/>
</dbReference>
<proteinExistence type="predicted"/>
<evidence type="ECO:0000256" key="3">
    <source>
        <dbReference type="ARBA" id="ARBA00022723"/>
    </source>
</evidence>
<name>A0A176WXF1_AGRTU</name>
<dbReference type="SUPFAM" id="SSF47175">
    <property type="entry name" value="Cytochromes"/>
    <property type="match status" value="1"/>
</dbReference>
<dbReference type="InterPro" id="IPR002321">
    <property type="entry name" value="Cyt_c_II"/>
</dbReference>
<dbReference type="InterPro" id="IPR015984">
    <property type="entry name" value="Cyt_c_prime_subgr"/>
</dbReference>
<evidence type="ECO:0000256" key="4">
    <source>
        <dbReference type="ARBA" id="ARBA00022982"/>
    </source>
</evidence>
<sequence>MKLKTITAAMLFGCLCAGAVYAAGEVEKREGMMKQIGGAMGSLAAISKGEKPFDADTVKTAVTTISTNAKAFPDQFPAGTETGSAAAPAIWENFDDFKAKAVKLGTDADAVLANMPTDQAGVATAMKTLGADCGTCHQTYRLKK</sequence>
<feature type="signal peptide" evidence="8">
    <location>
        <begin position="1"/>
        <end position="22"/>
    </location>
</feature>
<keyword evidence="4" id="KW-0249">Electron transport</keyword>
<dbReference type="GO" id="GO:0022900">
    <property type="term" value="P:electron transport chain"/>
    <property type="evidence" value="ECO:0007669"/>
    <property type="project" value="InterPro"/>
</dbReference>
<keyword evidence="8" id="KW-0732">Signal</keyword>
<dbReference type="Proteomes" id="UP000077098">
    <property type="component" value="Unassembled WGS sequence"/>
</dbReference>
<dbReference type="InterPro" id="IPR012127">
    <property type="entry name" value="Cyt_c_prime"/>
</dbReference>
<dbReference type="AlphaFoldDB" id="A0A176WXF1"/>
<evidence type="ECO:0000256" key="8">
    <source>
        <dbReference type="SAM" id="SignalP"/>
    </source>
</evidence>
<feature type="chain" id="PRO_5008052844" evidence="8">
    <location>
        <begin position="23"/>
        <end position="144"/>
    </location>
</feature>
<comment type="caution">
    <text evidence="9">The sequence shown here is derived from an EMBL/GenBank/DDBJ whole genome shotgun (WGS) entry which is preliminary data.</text>
</comment>
<evidence type="ECO:0000313" key="9">
    <source>
        <dbReference type="EMBL" id="OAE38237.1"/>
    </source>
</evidence>